<sequence length="85" mass="9071">MSAVTLRRLSKRYGSAETFAVDDLSLDIAEGEFVTLLGPSGCGKTTTLRCLAGLEVPTSGEIEIGGRTVFSYDSSQFVPPEKRAI</sequence>
<dbReference type="InterPro" id="IPR027417">
    <property type="entry name" value="P-loop_NTPase"/>
</dbReference>
<dbReference type="InterPro" id="IPR003439">
    <property type="entry name" value="ABC_transporter-like_ATP-bd"/>
</dbReference>
<organism evidence="3 4">
    <name type="scientific">Candidatus Agrococcus pullicola</name>
    <dbReference type="NCBI Taxonomy" id="2838429"/>
    <lineage>
        <taxon>Bacteria</taxon>
        <taxon>Bacillati</taxon>
        <taxon>Actinomycetota</taxon>
        <taxon>Actinomycetes</taxon>
        <taxon>Micrococcales</taxon>
        <taxon>Microbacteriaceae</taxon>
        <taxon>Agrococcus</taxon>
    </lineage>
</organism>
<dbReference type="Gene3D" id="3.40.50.300">
    <property type="entry name" value="P-loop containing nucleotide triphosphate hydrolases"/>
    <property type="match status" value="1"/>
</dbReference>
<dbReference type="GO" id="GO:0005524">
    <property type="term" value="F:ATP binding"/>
    <property type="evidence" value="ECO:0007669"/>
    <property type="project" value="UniProtKB-KW"/>
</dbReference>
<evidence type="ECO:0000259" key="2">
    <source>
        <dbReference type="Pfam" id="PF00005"/>
    </source>
</evidence>
<dbReference type="AlphaFoldDB" id="A0A9D1YY22"/>
<dbReference type="EMBL" id="DXDC01000423">
    <property type="protein sequence ID" value="HIY67378.1"/>
    <property type="molecule type" value="Genomic_DNA"/>
</dbReference>
<keyword evidence="3" id="KW-0067">ATP-binding</keyword>
<dbReference type="PANTHER" id="PTHR42781:SF4">
    <property type="entry name" value="SPERMIDINE_PUTRESCINE IMPORT ATP-BINDING PROTEIN POTA"/>
    <property type="match status" value="1"/>
</dbReference>
<gene>
    <name evidence="3" type="ORF">H9830_14015</name>
</gene>
<dbReference type="Proteomes" id="UP000824005">
    <property type="component" value="Unassembled WGS sequence"/>
</dbReference>
<proteinExistence type="predicted"/>
<protein>
    <submittedName>
        <fullName evidence="3">ATP-binding cassette domain-containing protein</fullName>
    </submittedName>
</protein>
<dbReference type="InterPro" id="IPR050093">
    <property type="entry name" value="ABC_SmlMolc_Importer"/>
</dbReference>
<evidence type="ECO:0000313" key="3">
    <source>
        <dbReference type="EMBL" id="HIY67378.1"/>
    </source>
</evidence>
<dbReference type="PANTHER" id="PTHR42781">
    <property type="entry name" value="SPERMIDINE/PUTRESCINE IMPORT ATP-BINDING PROTEIN POTA"/>
    <property type="match status" value="1"/>
</dbReference>
<keyword evidence="1" id="KW-0813">Transport</keyword>
<feature type="domain" description="ABC transporter" evidence="2">
    <location>
        <begin position="22"/>
        <end position="71"/>
    </location>
</feature>
<dbReference type="GO" id="GO:0016887">
    <property type="term" value="F:ATP hydrolysis activity"/>
    <property type="evidence" value="ECO:0007669"/>
    <property type="project" value="InterPro"/>
</dbReference>
<comment type="caution">
    <text evidence="3">The sequence shown here is derived from an EMBL/GenBank/DDBJ whole genome shotgun (WGS) entry which is preliminary data.</text>
</comment>
<evidence type="ECO:0000313" key="4">
    <source>
        <dbReference type="Proteomes" id="UP000824005"/>
    </source>
</evidence>
<accession>A0A9D1YY22</accession>
<reference evidence="3" key="1">
    <citation type="journal article" date="2021" name="PeerJ">
        <title>Extensive microbial diversity within the chicken gut microbiome revealed by metagenomics and culture.</title>
        <authorList>
            <person name="Gilroy R."/>
            <person name="Ravi A."/>
            <person name="Getino M."/>
            <person name="Pursley I."/>
            <person name="Horton D.L."/>
            <person name="Alikhan N.F."/>
            <person name="Baker D."/>
            <person name="Gharbi K."/>
            <person name="Hall N."/>
            <person name="Watson M."/>
            <person name="Adriaenssens E.M."/>
            <person name="Foster-Nyarko E."/>
            <person name="Jarju S."/>
            <person name="Secka A."/>
            <person name="Antonio M."/>
            <person name="Oren A."/>
            <person name="Chaudhuri R.R."/>
            <person name="La Ragione R."/>
            <person name="Hildebrand F."/>
            <person name="Pallen M.J."/>
        </authorList>
    </citation>
    <scope>NUCLEOTIDE SEQUENCE</scope>
    <source>
        <strain evidence="3">ChiGjej1B1-98</strain>
    </source>
</reference>
<feature type="non-terminal residue" evidence="3">
    <location>
        <position position="85"/>
    </location>
</feature>
<dbReference type="Pfam" id="PF00005">
    <property type="entry name" value="ABC_tran"/>
    <property type="match status" value="1"/>
</dbReference>
<evidence type="ECO:0000256" key="1">
    <source>
        <dbReference type="ARBA" id="ARBA00022448"/>
    </source>
</evidence>
<keyword evidence="3" id="KW-0547">Nucleotide-binding</keyword>
<dbReference type="SUPFAM" id="SSF52540">
    <property type="entry name" value="P-loop containing nucleoside triphosphate hydrolases"/>
    <property type="match status" value="1"/>
</dbReference>
<name>A0A9D1YY22_9MICO</name>
<reference evidence="3" key="2">
    <citation type="submission" date="2021-04" db="EMBL/GenBank/DDBJ databases">
        <authorList>
            <person name="Gilroy R."/>
        </authorList>
    </citation>
    <scope>NUCLEOTIDE SEQUENCE</scope>
    <source>
        <strain evidence="3">ChiGjej1B1-98</strain>
    </source>
</reference>